<gene>
    <name evidence="8" type="ORF">FBY41_2274</name>
</gene>
<sequence>MGVQDPTVVDDTPRVTAPGGMPSGPVPAPVSPGGGGLTGRGPLTIIEGSRRHWALRALGVVAVVAVLLLASQAQAFRVGQFTNVFIIAIAIVGLNLVTGHTGLLSIGHSAFFGLGAYTTGVLVARYDAAPMTTIPVAVVLSFVLGLLVGLPSLRIKGLYLALVTLTVGVSFPEIIRRAEELTGGAAGLVVRSASLAPPAWTGLGRAQRGIWMFWVSAAVLLLVMWLSRNLVRSRFGLGMRSTRDHEIAAAASGVRVARTKILAFGVSGAITGLAGSLFTMYIGALSPDGSFTLLKSIELVTGLVLGGIATQLGPVVGAVAVVFLPQLTGAFSTGPLSGVVFGVVLIAIVFVMPEGIVGRIGLWVRRRVAVVPADRPGLAADTTAAPPPAPPPHSNTHNRWEDQ</sequence>
<evidence type="ECO:0000256" key="3">
    <source>
        <dbReference type="ARBA" id="ARBA00022692"/>
    </source>
</evidence>
<feature type="region of interest" description="Disordered" evidence="6">
    <location>
        <begin position="379"/>
        <end position="403"/>
    </location>
</feature>
<keyword evidence="4 7" id="KW-1133">Transmembrane helix</keyword>
<evidence type="ECO:0000313" key="8">
    <source>
        <dbReference type="EMBL" id="TQM62245.1"/>
    </source>
</evidence>
<evidence type="ECO:0000313" key="9">
    <source>
        <dbReference type="Proteomes" id="UP000316747"/>
    </source>
</evidence>
<feature type="transmembrane region" description="Helical" evidence="7">
    <location>
        <begin position="210"/>
        <end position="227"/>
    </location>
</feature>
<feature type="transmembrane region" description="Helical" evidence="7">
    <location>
        <begin position="297"/>
        <end position="324"/>
    </location>
</feature>
<dbReference type="PANTHER" id="PTHR30482">
    <property type="entry name" value="HIGH-AFFINITY BRANCHED-CHAIN AMINO ACID TRANSPORT SYSTEM PERMEASE"/>
    <property type="match status" value="1"/>
</dbReference>
<evidence type="ECO:0000256" key="1">
    <source>
        <dbReference type="ARBA" id="ARBA00004651"/>
    </source>
</evidence>
<dbReference type="GO" id="GO:0015658">
    <property type="term" value="F:branched-chain amino acid transmembrane transporter activity"/>
    <property type="evidence" value="ECO:0007669"/>
    <property type="project" value="InterPro"/>
</dbReference>
<keyword evidence="3 7" id="KW-0812">Transmembrane</keyword>
<accession>A0A543HV58</accession>
<feature type="transmembrane region" description="Helical" evidence="7">
    <location>
        <begin position="157"/>
        <end position="175"/>
    </location>
</feature>
<evidence type="ECO:0000256" key="5">
    <source>
        <dbReference type="ARBA" id="ARBA00023136"/>
    </source>
</evidence>
<name>A0A543HV58_9MICO</name>
<evidence type="ECO:0000256" key="2">
    <source>
        <dbReference type="ARBA" id="ARBA00022475"/>
    </source>
</evidence>
<keyword evidence="2" id="KW-1003">Cell membrane</keyword>
<protein>
    <submittedName>
        <fullName evidence="8">Branched-chain amino acid transport system permease protein</fullName>
    </submittedName>
</protein>
<feature type="transmembrane region" description="Helical" evidence="7">
    <location>
        <begin position="336"/>
        <end position="357"/>
    </location>
</feature>
<proteinExistence type="predicted"/>
<keyword evidence="9" id="KW-1185">Reference proteome</keyword>
<feature type="transmembrane region" description="Helical" evidence="7">
    <location>
        <begin position="132"/>
        <end position="150"/>
    </location>
</feature>
<reference evidence="8 9" key="1">
    <citation type="submission" date="2019-06" db="EMBL/GenBank/DDBJ databases">
        <title>Genome sequencing of plant associated microbes to promote plant fitness in Sorghum bicolor and Oryza sativa.</title>
        <authorList>
            <person name="Coleman-Derr D."/>
        </authorList>
    </citation>
    <scope>NUCLEOTIDE SEQUENCE [LARGE SCALE GENOMIC DNA]</scope>
    <source>
        <strain evidence="8 9">KV-663</strain>
    </source>
</reference>
<organism evidence="8 9">
    <name type="scientific">Humibacillus xanthopallidus</name>
    <dbReference type="NCBI Taxonomy" id="412689"/>
    <lineage>
        <taxon>Bacteria</taxon>
        <taxon>Bacillati</taxon>
        <taxon>Actinomycetota</taxon>
        <taxon>Actinomycetes</taxon>
        <taxon>Micrococcales</taxon>
        <taxon>Intrasporangiaceae</taxon>
        <taxon>Humibacillus</taxon>
    </lineage>
</organism>
<keyword evidence="5 7" id="KW-0472">Membrane</keyword>
<dbReference type="EMBL" id="VFPM01000002">
    <property type="protein sequence ID" value="TQM62245.1"/>
    <property type="molecule type" value="Genomic_DNA"/>
</dbReference>
<dbReference type="InterPro" id="IPR043428">
    <property type="entry name" value="LivM-like"/>
</dbReference>
<evidence type="ECO:0000256" key="6">
    <source>
        <dbReference type="SAM" id="MobiDB-lite"/>
    </source>
</evidence>
<evidence type="ECO:0000256" key="7">
    <source>
        <dbReference type="SAM" id="Phobius"/>
    </source>
</evidence>
<dbReference type="PANTHER" id="PTHR30482:SF20">
    <property type="entry name" value="HIGH-AFFINITY BRANCHED-CHAIN AMINO ACID TRANSPORT SYSTEM PERMEASE PROTEIN LIVM"/>
    <property type="match status" value="1"/>
</dbReference>
<dbReference type="Proteomes" id="UP000316747">
    <property type="component" value="Unassembled WGS sequence"/>
</dbReference>
<feature type="transmembrane region" description="Helical" evidence="7">
    <location>
        <begin position="53"/>
        <end position="72"/>
    </location>
</feature>
<feature type="transmembrane region" description="Helical" evidence="7">
    <location>
        <begin position="78"/>
        <end position="97"/>
    </location>
</feature>
<feature type="region of interest" description="Disordered" evidence="6">
    <location>
        <begin position="1"/>
        <end position="34"/>
    </location>
</feature>
<comment type="subcellular location">
    <subcellularLocation>
        <location evidence="1">Cell membrane</location>
        <topology evidence="1">Multi-pass membrane protein</topology>
    </subcellularLocation>
</comment>
<dbReference type="Pfam" id="PF02653">
    <property type="entry name" value="BPD_transp_2"/>
    <property type="match status" value="1"/>
</dbReference>
<comment type="caution">
    <text evidence="8">The sequence shown here is derived from an EMBL/GenBank/DDBJ whole genome shotgun (WGS) entry which is preliminary data.</text>
</comment>
<dbReference type="InterPro" id="IPR001851">
    <property type="entry name" value="ABC_transp_permease"/>
</dbReference>
<dbReference type="GO" id="GO:0005886">
    <property type="term" value="C:plasma membrane"/>
    <property type="evidence" value="ECO:0007669"/>
    <property type="project" value="UniProtKB-SubCell"/>
</dbReference>
<dbReference type="CDD" id="cd06581">
    <property type="entry name" value="TM_PBP1_LivM_like"/>
    <property type="match status" value="1"/>
</dbReference>
<dbReference type="AlphaFoldDB" id="A0A543HV58"/>
<feature type="transmembrane region" description="Helical" evidence="7">
    <location>
        <begin position="261"/>
        <end position="285"/>
    </location>
</feature>
<evidence type="ECO:0000256" key="4">
    <source>
        <dbReference type="ARBA" id="ARBA00022989"/>
    </source>
</evidence>